<evidence type="ECO:0000313" key="2">
    <source>
        <dbReference type="Proteomes" id="UP001145114"/>
    </source>
</evidence>
<evidence type="ECO:0000313" key="1">
    <source>
        <dbReference type="EMBL" id="KAJ1672446.1"/>
    </source>
</evidence>
<comment type="caution">
    <text evidence="1">The sequence shown here is derived from an EMBL/GenBank/DDBJ whole genome shotgun (WGS) entry which is preliminary data.</text>
</comment>
<feature type="non-terminal residue" evidence="1">
    <location>
        <position position="320"/>
    </location>
</feature>
<gene>
    <name evidence="1" type="ORF">EV182_007154</name>
</gene>
<name>A0ACC1HAT7_9FUNG</name>
<feature type="non-terminal residue" evidence="1">
    <location>
        <position position="1"/>
    </location>
</feature>
<dbReference type="Proteomes" id="UP001145114">
    <property type="component" value="Unassembled WGS sequence"/>
</dbReference>
<dbReference type="EMBL" id="JAMZIH010008362">
    <property type="protein sequence ID" value="KAJ1672446.1"/>
    <property type="molecule type" value="Genomic_DNA"/>
</dbReference>
<organism evidence="1 2">
    <name type="scientific">Spiromyces aspiralis</name>
    <dbReference type="NCBI Taxonomy" id="68401"/>
    <lineage>
        <taxon>Eukaryota</taxon>
        <taxon>Fungi</taxon>
        <taxon>Fungi incertae sedis</taxon>
        <taxon>Zoopagomycota</taxon>
        <taxon>Kickxellomycotina</taxon>
        <taxon>Kickxellomycetes</taxon>
        <taxon>Kickxellales</taxon>
        <taxon>Kickxellaceae</taxon>
        <taxon>Spiromyces</taxon>
    </lineage>
</organism>
<reference evidence="1" key="1">
    <citation type="submission" date="2022-06" db="EMBL/GenBank/DDBJ databases">
        <title>Phylogenomic reconstructions and comparative analyses of Kickxellomycotina fungi.</title>
        <authorList>
            <person name="Reynolds N.K."/>
            <person name="Stajich J.E."/>
            <person name="Barry K."/>
            <person name="Grigoriev I.V."/>
            <person name="Crous P."/>
            <person name="Smith M.E."/>
        </authorList>
    </citation>
    <scope>NUCLEOTIDE SEQUENCE</scope>
    <source>
        <strain evidence="1">RSA 2271</strain>
    </source>
</reference>
<keyword evidence="2" id="KW-1185">Reference proteome</keyword>
<protein>
    <submittedName>
        <fullName evidence="1">Uncharacterized protein</fullName>
    </submittedName>
</protein>
<sequence>FQQSDIDASRPRSASAELVGSGTEDDLIVQRLQGWKHIIKNYLSYFAAARDAEKATIKHFKEVDSQLAVPIRDDHYFATLGSGGVQDVACRIKQLHHLTSQHHQLLVQNLNEQTIPRLHKLRGEVKDEIKSYRRRVGTLFADLQKQNKRVNAAHRAFANAVENPARSAKTDDPYLCEITLKHVLVDRTEVEQRLYAEIKARKEHLREWEATLVERLHEVVNNYLGWRASNATSLLETLRRDQEYIQNFNDDAEWQPFAHKFGEVLDNPQGLQERQSADDVEYPHKGHESTQIIIEGLLEREKRSPLRSLKECYVVLTQLG</sequence>
<proteinExistence type="predicted"/>
<accession>A0ACC1HAT7</accession>